<dbReference type="InterPro" id="IPR036388">
    <property type="entry name" value="WH-like_DNA-bd_sf"/>
</dbReference>
<dbReference type="InterPro" id="IPR013249">
    <property type="entry name" value="RNA_pol_sigma70_r4_t2"/>
</dbReference>
<dbReference type="SUPFAM" id="SSF88946">
    <property type="entry name" value="Sigma2 domain of RNA polymerase sigma factors"/>
    <property type="match status" value="1"/>
</dbReference>
<dbReference type="RefSeq" id="WP_264503253.1">
    <property type="nucleotide sequence ID" value="NZ_JAPDDS010000016.1"/>
</dbReference>
<dbReference type="InterPro" id="IPR007627">
    <property type="entry name" value="RNA_pol_sigma70_r2"/>
</dbReference>
<keyword evidence="4" id="KW-0804">Transcription</keyword>
<protein>
    <submittedName>
        <fullName evidence="7">Sigma-70 family RNA polymerase sigma factor</fullName>
    </submittedName>
</protein>
<feature type="domain" description="RNA polymerase sigma factor 70 region 4 type 2" evidence="6">
    <location>
        <begin position="123"/>
        <end position="173"/>
    </location>
</feature>
<evidence type="ECO:0000259" key="6">
    <source>
        <dbReference type="Pfam" id="PF08281"/>
    </source>
</evidence>
<comment type="caution">
    <text evidence="7">The sequence shown here is derived from an EMBL/GenBank/DDBJ whole genome shotgun (WGS) entry which is preliminary data.</text>
</comment>
<dbReference type="Gene3D" id="1.10.1740.10">
    <property type="match status" value="1"/>
</dbReference>
<reference evidence="7 8" key="1">
    <citation type="submission" date="2022-10" db="EMBL/GenBank/DDBJ databases">
        <title>Luteolibacter flavescens strain MCCC 1K03193, whole genome shotgun sequencing project.</title>
        <authorList>
            <person name="Zhao G."/>
            <person name="Shen L."/>
        </authorList>
    </citation>
    <scope>NUCLEOTIDE SEQUENCE [LARGE SCALE GENOMIC DNA]</scope>
    <source>
        <strain evidence="7 8">MCCC 1K03193</strain>
    </source>
</reference>
<dbReference type="CDD" id="cd06171">
    <property type="entry name" value="Sigma70_r4"/>
    <property type="match status" value="1"/>
</dbReference>
<dbReference type="Proteomes" id="UP001207930">
    <property type="component" value="Unassembled WGS sequence"/>
</dbReference>
<keyword evidence="8" id="KW-1185">Reference proteome</keyword>
<evidence type="ECO:0000313" key="8">
    <source>
        <dbReference type="Proteomes" id="UP001207930"/>
    </source>
</evidence>
<organism evidence="7 8">
    <name type="scientific">Luteolibacter flavescens</name>
    <dbReference type="NCBI Taxonomy" id="1859460"/>
    <lineage>
        <taxon>Bacteria</taxon>
        <taxon>Pseudomonadati</taxon>
        <taxon>Verrucomicrobiota</taxon>
        <taxon>Verrucomicrobiia</taxon>
        <taxon>Verrucomicrobiales</taxon>
        <taxon>Verrucomicrobiaceae</taxon>
        <taxon>Luteolibacter</taxon>
    </lineage>
</organism>
<dbReference type="Gene3D" id="1.10.10.10">
    <property type="entry name" value="Winged helix-like DNA-binding domain superfamily/Winged helix DNA-binding domain"/>
    <property type="match status" value="1"/>
</dbReference>
<keyword evidence="3" id="KW-0731">Sigma factor</keyword>
<dbReference type="Pfam" id="PF08281">
    <property type="entry name" value="Sigma70_r4_2"/>
    <property type="match status" value="1"/>
</dbReference>
<evidence type="ECO:0000256" key="4">
    <source>
        <dbReference type="ARBA" id="ARBA00023163"/>
    </source>
</evidence>
<dbReference type="SUPFAM" id="SSF88659">
    <property type="entry name" value="Sigma3 and sigma4 domains of RNA polymerase sigma factors"/>
    <property type="match status" value="1"/>
</dbReference>
<dbReference type="EMBL" id="JAPDDS010000016">
    <property type="protein sequence ID" value="MCW1887297.1"/>
    <property type="molecule type" value="Genomic_DNA"/>
</dbReference>
<evidence type="ECO:0000256" key="2">
    <source>
        <dbReference type="ARBA" id="ARBA00023015"/>
    </source>
</evidence>
<name>A0ABT3FUS0_9BACT</name>
<accession>A0ABT3FUS0</accession>
<evidence type="ECO:0000256" key="1">
    <source>
        <dbReference type="ARBA" id="ARBA00010641"/>
    </source>
</evidence>
<dbReference type="PANTHER" id="PTHR43133:SF51">
    <property type="entry name" value="RNA POLYMERASE SIGMA FACTOR"/>
    <property type="match status" value="1"/>
</dbReference>
<dbReference type="InterPro" id="IPR013324">
    <property type="entry name" value="RNA_pol_sigma_r3/r4-like"/>
</dbReference>
<evidence type="ECO:0000313" key="7">
    <source>
        <dbReference type="EMBL" id="MCW1887297.1"/>
    </source>
</evidence>
<keyword evidence="2" id="KW-0805">Transcription regulation</keyword>
<evidence type="ECO:0000256" key="3">
    <source>
        <dbReference type="ARBA" id="ARBA00023082"/>
    </source>
</evidence>
<dbReference type="Pfam" id="PF04542">
    <property type="entry name" value="Sigma70_r2"/>
    <property type="match status" value="1"/>
</dbReference>
<dbReference type="NCBIfam" id="TIGR02937">
    <property type="entry name" value="sigma70-ECF"/>
    <property type="match status" value="1"/>
</dbReference>
<dbReference type="InterPro" id="IPR013325">
    <property type="entry name" value="RNA_pol_sigma_r2"/>
</dbReference>
<dbReference type="InterPro" id="IPR014284">
    <property type="entry name" value="RNA_pol_sigma-70_dom"/>
</dbReference>
<sequence length="522" mass="56145">MHAPSDAHLLSSWLDSDSEAGFRMLVERYSGLVFMTAKRAGADDSMAEEAAQLTFITLAKKASSLSSRDSLGGWLHITSRMQAKNLLQHRRREAIKLETLGVYLNTAPQGRPAEAWSRVMPVLDEALAGLSKNDREAILLRYYRTLSVREIAGILGITALAAQKRIDRAMERLRHQLSRHGVAAGTSLGALLLAGFASDVQAAAPLAGAFAERALKSAAAAGSPAAAAFLRSLLCKEAALTAVAVLALAAVTKVITRDGDAASSEIARNEAPLRQPSAATLGARPLSPAGEKRRVLEATYGIENTALSQAIVEQSIRISLTSQSLLTERVLPGIERHALLPEVAGLDLTPQQRREVRDLTIDHMKRLVSSRKETLEQIRTNPLPAMEFLLAGDACARGDLSMEDNFESLRASLGPELAALENPVDLETELVRLGTEDPLSDEAFMTGLRSVFSDDQYASFVAATQARLDARAADAVARHQFTSLAMMPPIELGRLAKRTDGSLLILECMTENLQASASPAED</sequence>
<evidence type="ECO:0000259" key="5">
    <source>
        <dbReference type="Pfam" id="PF04542"/>
    </source>
</evidence>
<comment type="similarity">
    <text evidence="1">Belongs to the sigma-70 factor family. ECF subfamily.</text>
</comment>
<feature type="domain" description="RNA polymerase sigma-70 region 2" evidence="5">
    <location>
        <begin position="25"/>
        <end position="92"/>
    </location>
</feature>
<dbReference type="InterPro" id="IPR039425">
    <property type="entry name" value="RNA_pol_sigma-70-like"/>
</dbReference>
<proteinExistence type="inferred from homology"/>
<dbReference type="PANTHER" id="PTHR43133">
    <property type="entry name" value="RNA POLYMERASE ECF-TYPE SIGMA FACTO"/>
    <property type="match status" value="1"/>
</dbReference>
<gene>
    <name evidence="7" type="ORF">OKA04_21345</name>
</gene>